<comment type="caution">
    <text evidence="2">The sequence shown here is derived from an EMBL/GenBank/DDBJ whole genome shotgun (WGS) entry which is preliminary data.</text>
</comment>
<proteinExistence type="predicted"/>
<accession>A0A392SMI8</accession>
<evidence type="ECO:0000256" key="1">
    <source>
        <dbReference type="SAM" id="MobiDB-lite"/>
    </source>
</evidence>
<evidence type="ECO:0000313" key="3">
    <source>
        <dbReference type="Proteomes" id="UP000265520"/>
    </source>
</evidence>
<name>A0A392SMI8_9FABA</name>
<sequence length="58" mass="6636">EEADKEYNNKVAEDLENNRGKSREQLGLRKFTETEIRSGCTGYEVTITQTTIAEEDPK</sequence>
<dbReference type="Proteomes" id="UP000265520">
    <property type="component" value="Unassembled WGS sequence"/>
</dbReference>
<feature type="region of interest" description="Disordered" evidence="1">
    <location>
        <begin position="1"/>
        <end position="23"/>
    </location>
</feature>
<evidence type="ECO:0000313" key="2">
    <source>
        <dbReference type="EMBL" id="MCI50101.1"/>
    </source>
</evidence>
<dbReference type="AlphaFoldDB" id="A0A392SMI8"/>
<dbReference type="EMBL" id="LXQA010411496">
    <property type="protein sequence ID" value="MCI50101.1"/>
    <property type="molecule type" value="Genomic_DNA"/>
</dbReference>
<keyword evidence="3" id="KW-1185">Reference proteome</keyword>
<feature type="non-terminal residue" evidence="2">
    <location>
        <position position="1"/>
    </location>
</feature>
<reference evidence="2 3" key="1">
    <citation type="journal article" date="2018" name="Front. Plant Sci.">
        <title>Red Clover (Trifolium pratense) and Zigzag Clover (T. medium) - A Picture of Genomic Similarities and Differences.</title>
        <authorList>
            <person name="Dluhosova J."/>
            <person name="Istvanek J."/>
            <person name="Nedelnik J."/>
            <person name="Repkova J."/>
        </authorList>
    </citation>
    <scope>NUCLEOTIDE SEQUENCE [LARGE SCALE GENOMIC DNA]</scope>
    <source>
        <strain evidence="3">cv. 10/8</strain>
        <tissue evidence="2">Leaf</tissue>
    </source>
</reference>
<organism evidence="2 3">
    <name type="scientific">Trifolium medium</name>
    <dbReference type="NCBI Taxonomy" id="97028"/>
    <lineage>
        <taxon>Eukaryota</taxon>
        <taxon>Viridiplantae</taxon>
        <taxon>Streptophyta</taxon>
        <taxon>Embryophyta</taxon>
        <taxon>Tracheophyta</taxon>
        <taxon>Spermatophyta</taxon>
        <taxon>Magnoliopsida</taxon>
        <taxon>eudicotyledons</taxon>
        <taxon>Gunneridae</taxon>
        <taxon>Pentapetalae</taxon>
        <taxon>rosids</taxon>
        <taxon>fabids</taxon>
        <taxon>Fabales</taxon>
        <taxon>Fabaceae</taxon>
        <taxon>Papilionoideae</taxon>
        <taxon>50 kb inversion clade</taxon>
        <taxon>NPAAA clade</taxon>
        <taxon>Hologalegina</taxon>
        <taxon>IRL clade</taxon>
        <taxon>Trifolieae</taxon>
        <taxon>Trifolium</taxon>
    </lineage>
</organism>
<protein>
    <submittedName>
        <fullName evidence="2">Uncharacterized protein</fullName>
    </submittedName>
</protein>